<protein>
    <submittedName>
        <fullName evidence="1">Integrase catalytic domain-containing protein</fullName>
    </submittedName>
</protein>
<reference evidence="1" key="1">
    <citation type="submission" date="2020-08" db="EMBL/GenBank/DDBJ databases">
        <title>Multicomponent nature underlies the extraordinary mechanical properties of spider dragline silk.</title>
        <authorList>
            <person name="Kono N."/>
            <person name="Nakamura H."/>
            <person name="Mori M."/>
            <person name="Yoshida Y."/>
            <person name="Ohtoshi R."/>
            <person name="Malay A.D."/>
            <person name="Moran D.A.P."/>
            <person name="Tomita M."/>
            <person name="Numata K."/>
            <person name="Arakawa K."/>
        </authorList>
    </citation>
    <scope>NUCLEOTIDE SEQUENCE</scope>
</reference>
<keyword evidence="2" id="KW-1185">Reference proteome</keyword>
<sequence>MLVSGDKKKSLRDLDEKFACNFHVLDQVKICEDVQPVCNGSWIRELKEDNIILSDVNDSCGSIDILIGADIMGKILTGERKMLKSGLVAVETHLGWILMRKVLEEETPKESSVLAMTVTSMFVNELDIPNLWRLDLNGIDDPIEKKSKQEIDLQTKEHFLETVKINCDG</sequence>
<evidence type="ECO:0000313" key="2">
    <source>
        <dbReference type="Proteomes" id="UP000887159"/>
    </source>
</evidence>
<accession>A0A8X7B9T8</accession>
<evidence type="ECO:0000313" key="1">
    <source>
        <dbReference type="EMBL" id="GFY23102.1"/>
    </source>
</evidence>
<name>A0A8X7B9T8_TRICX</name>
<gene>
    <name evidence="1" type="primary">AVEN_109256_1</name>
    <name evidence="1" type="ORF">TNCV_3763421</name>
</gene>
<organism evidence="1 2">
    <name type="scientific">Trichonephila clavipes</name>
    <name type="common">Golden silk orbweaver</name>
    <name type="synonym">Nephila clavipes</name>
    <dbReference type="NCBI Taxonomy" id="2585209"/>
    <lineage>
        <taxon>Eukaryota</taxon>
        <taxon>Metazoa</taxon>
        <taxon>Ecdysozoa</taxon>
        <taxon>Arthropoda</taxon>
        <taxon>Chelicerata</taxon>
        <taxon>Arachnida</taxon>
        <taxon>Araneae</taxon>
        <taxon>Araneomorphae</taxon>
        <taxon>Entelegynae</taxon>
        <taxon>Araneoidea</taxon>
        <taxon>Nephilidae</taxon>
        <taxon>Trichonephila</taxon>
    </lineage>
</organism>
<comment type="caution">
    <text evidence="1">The sequence shown here is derived from an EMBL/GenBank/DDBJ whole genome shotgun (WGS) entry which is preliminary data.</text>
</comment>
<dbReference type="AlphaFoldDB" id="A0A8X7B9T8"/>
<proteinExistence type="predicted"/>
<dbReference type="EMBL" id="BMAU01021362">
    <property type="protein sequence ID" value="GFY23102.1"/>
    <property type="molecule type" value="Genomic_DNA"/>
</dbReference>
<dbReference type="Proteomes" id="UP000887159">
    <property type="component" value="Unassembled WGS sequence"/>
</dbReference>